<evidence type="ECO:0000256" key="3">
    <source>
        <dbReference type="ARBA" id="ARBA00022640"/>
    </source>
</evidence>
<evidence type="ECO:0000313" key="14">
    <source>
        <dbReference type="EMBL" id="KAK4594602.1"/>
    </source>
</evidence>
<dbReference type="SUPFAM" id="SSF75471">
    <property type="entry name" value="YhbY-like"/>
    <property type="match status" value="3"/>
</dbReference>
<evidence type="ECO:0000256" key="10">
    <source>
        <dbReference type="PROSITE-ProRule" id="PRU00626"/>
    </source>
</evidence>
<keyword evidence="3" id="KW-0934">Plastid</keyword>
<evidence type="ECO:0000256" key="11">
    <source>
        <dbReference type="SAM" id="Coils"/>
    </source>
</evidence>
<sequence length="900" mass="101660">MALAPGRQFHPATSFFDSFQSSFSKFHGTSIQFFRYSSSIPYKKHTFYANSVQDPHRKSHILSTNRPVSSNSSSWIDKWNETHKQNGPKQPRDVLNYRSSSGSGSGNVLNSSSVKSDDSSGGGSSSSSTMEKIVEKLKKFGYIDDGNEGKEKGNERVIEKGSVEDIFYVEEGMLPNSRGGFSPESPLGVESMFGGDGEVRFPWEKPKEKDKEEEGGIMARRKSRTSLAELTLPESELRRLRILTFQKKHKTRIGGAGVTQEVVDMIRERWKTSEIVRLKFEGAAALNMKRMHEILERKTGGLVIWRSGTSLSLYRGVSFEVPEVKLNKRILKKKEFPSNSLPTATEKTTRGPSESVTDGNVHAPQPNSNSTAVEKKVREPLPEVKYEDEVDKLLDGLGPRYTDWPGCDPLPVDADMLPAVVSGYQPPFRVLPYGVRSTLGAKDATNLRRLARVLPPHFALGRNRQLQGLAMAMIKLWERSSIAKIALKRGVQLTTSERMAEEIKKLTGGILLSRNKDFLVFYRGKNFLSPDVTEALLERETLAKSLQDEEEQARLRASALIIPRVEITEQSGIAGTLGETLDADARWGKTLDDRHEKKMMKEAEVIRHADLVRKLEHKLTAAERKVARAERALSKVEESLKPAERQAEPESLTDEERFMFRKLGLRMKAFLLLGRRGVFDGTVENMHLHWKYRELVKVLVKAKTFDHVKKIALALEAESGGVLVSVDKVSKGYAIIVFRGNKYKRPAMLRPKNLLTKRKALARSIELQRREALLIHISALQRKVERIRSEIEQMEVVKDHGDEALYDKLDSAYSTEDDTEEEGDEAYLETYYSENDVGDDRRSSICNPQSETIFSYDFQNLESETKSEVPEPHEYAVPDSLCVESDEVEEEDNRLTRLSQ</sequence>
<evidence type="ECO:0000256" key="12">
    <source>
        <dbReference type="SAM" id="MobiDB-lite"/>
    </source>
</evidence>
<evidence type="ECO:0000256" key="1">
    <source>
        <dbReference type="ARBA" id="ARBA00004229"/>
    </source>
</evidence>
<dbReference type="Gene3D" id="3.30.110.60">
    <property type="entry name" value="YhbY-like"/>
    <property type="match status" value="3"/>
</dbReference>
<feature type="domain" description="CRM" evidence="13">
    <location>
        <begin position="437"/>
        <end position="534"/>
    </location>
</feature>
<feature type="coiled-coil region" evidence="11">
    <location>
        <begin position="612"/>
        <end position="646"/>
    </location>
</feature>
<keyword evidence="5" id="KW-0677">Repeat</keyword>
<dbReference type="PANTHER" id="PTHR31846">
    <property type="entry name" value="CRS1 / YHBY (CRM) DOMAIN-CONTAINING PROTEIN"/>
    <property type="match status" value="1"/>
</dbReference>
<dbReference type="EMBL" id="JAXUIC010000004">
    <property type="protein sequence ID" value="KAK4594602.1"/>
    <property type="molecule type" value="Genomic_DNA"/>
</dbReference>
<evidence type="ECO:0000256" key="4">
    <source>
        <dbReference type="ARBA" id="ARBA00022664"/>
    </source>
</evidence>
<organism evidence="14 15">
    <name type="scientific">Quercus rubra</name>
    <name type="common">Northern red oak</name>
    <name type="synonym">Quercus borealis</name>
    <dbReference type="NCBI Taxonomy" id="3512"/>
    <lineage>
        <taxon>Eukaryota</taxon>
        <taxon>Viridiplantae</taxon>
        <taxon>Streptophyta</taxon>
        <taxon>Embryophyta</taxon>
        <taxon>Tracheophyta</taxon>
        <taxon>Spermatophyta</taxon>
        <taxon>Magnoliopsida</taxon>
        <taxon>eudicotyledons</taxon>
        <taxon>Gunneridae</taxon>
        <taxon>Pentapetalae</taxon>
        <taxon>rosids</taxon>
        <taxon>fabids</taxon>
        <taxon>Fagales</taxon>
        <taxon>Fagaceae</taxon>
        <taxon>Quercus</taxon>
    </lineage>
</organism>
<evidence type="ECO:0000256" key="2">
    <source>
        <dbReference type="ARBA" id="ARBA00022528"/>
    </source>
</evidence>
<dbReference type="GO" id="GO:0009507">
    <property type="term" value="C:chloroplast"/>
    <property type="evidence" value="ECO:0007669"/>
    <property type="project" value="UniProtKB-SubCell"/>
</dbReference>
<evidence type="ECO:0000256" key="8">
    <source>
        <dbReference type="ARBA" id="ARBA00023187"/>
    </source>
</evidence>
<keyword evidence="15" id="KW-1185">Reference proteome</keyword>
<proteinExistence type="predicted"/>
<feature type="compositionally biased region" description="Basic and acidic residues" evidence="12">
    <location>
        <begin position="863"/>
        <end position="876"/>
    </location>
</feature>
<feature type="region of interest" description="Disordered" evidence="12">
    <location>
        <begin position="337"/>
        <end position="378"/>
    </location>
</feature>
<dbReference type="GO" id="GO:0000373">
    <property type="term" value="P:Group II intron splicing"/>
    <property type="evidence" value="ECO:0007669"/>
    <property type="project" value="UniProtKB-ARBA"/>
</dbReference>
<accession>A0AAN7FKW3</accession>
<keyword evidence="8" id="KW-0508">mRNA splicing</keyword>
<evidence type="ECO:0000256" key="7">
    <source>
        <dbReference type="ARBA" id="ARBA00022946"/>
    </source>
</evidence>
<keyword evidence="9" id="KW-0687">Ribonucleoprotein</keyword>
<feature type="coiled-coil region" evidence="11">
    <location>
        <begin position="770"/>
        <end position="797"/>
    </location>
</feature>
<feature type="region of interest" description="Disordered" evidence="12">
    <location>
        <begin position="863"/>
        <end position="900"/>
    </location>
</feature>
<evidence type="ECO:0000259" key="13">
    <source>
        <dbReference type="PROSITE" id="PS51295"/>
    </source>
</evidence>
<feature type="domain" description="CRM" evidence="13">
    <location>
        <begin position="230"/>
        <end position="326"/>
    </location>
</feature>
<dbReference type="FunFam" id="3.30.110.60:FF:000003">
    <property type="entry name" value="CRM-domain containing factor CFM3B, chloroplastic"/>
    <property type="match status" value="1"/>
</dbReference>
<dbReference type="Proteomes" id="UP001324115">
    <property type="component" value="Unassembled WGS sequence"/>
</dbReference>
<reference evidence="14 15" key="1">
    <citation type="journal article" date="2023" name="G3 (Bethesda)">
        <title>A haplotype-resolved chromosome-scale genome for Quercus rubra L. provides insights into the genetics of adaptive traits for red oak species.</title>
        <authorList>
            <person name="Kapoor B."/>
            <person name="Jenkins J."/>
            <person name="Schmutz J."/>
            <person name="Zhebentyayeva T."/>
            <person name="Kuelheim C."/>
            <person name="Coggeshall M."/>
            <person name="Heim C."/>
            <person name="Lasky J.R."/>
            <person name="Leites L."/>
            <person name="Islam-Faridi N."/>
            <person name="Romero-Severson J."/>
            <person name="DeLeo V.L."/>
            <person name="Lucas S.M."/>
            <person name="Lazic D."/>
            <person name="Gailing O."/>
            <person name="Carlson J."/>
            <person name="Staton M."/>
        </authorList>
    </citation>
    <scope>NUCLEOTIDE SEQUENCE [LARGE SCALE GENOMIC DNA]</scope>
    <source>
        <strain evidence="14">Pseudo-F2</strain>
    </source>
</reference>
<evidence type="ECO:0000256" key="5">
    <source>
        <dbReference type="ARBA" id="ARBA00022737"/>
    </source>
</evidence>
<dbReference type="InterPro" id="IPR045278">
    <property type="entry name" value="CRS1/CFM2/CFM3"/>
</dbReference>
<feature type="region of interest" description="Disordered" evidence="12">
    <location>
        <begin position="53"/>
        <end position="129"/>
    </location>
</feature>
<feature type="compositionally biased region" description="Low complexity" evidence="12">
    <location>
        <begin position="99"/>
        <end position="114"/>
    </location>
</feature>
<evidence type="ECO:0000313" key="15">
    <source>
        <dbReference type="Proteomes" id="UP001324115"/>
    </source>
</evidence>
<dbReference type="InterPro" id="IPR001890">
    <property type="entry name" value="RNA-binding_CRM"/>
</dbReference>
<keyword evidence="11" id="KW-0175">Coiled coil</keyword>
<evidence type="ECO:0000256" key="6">
    <source>
        <dbReference type="ARBA" id="ARBA00022884"/>
    </source>
</evidence>
<dbReference type="GO" id="GO:0003729">
    <property type="term" value="F:mRNA binding"/>
    <property type="evidence" value="ECO:0007669"/>
    <property type="project" value="InterPro"/>
</dbReference>
<dbReference type="PANTHER" id="PTHR31846:SF19">
    <property type="entry name" value="CRM-DOMAIN CONTAINING FACTOR CFM3A, CHLOROPLASTIC_MITOCHONDRIAL"/>
    <property type="match status" value="1"/>
</dbReference>
<keyword evidence="2" id="KW-0150">Chloroplast</keyword>
<dbReference type="Pfam" id="PF01985">
    <property type="entry name" value="CRS1_YhbY"/>
    <property type="match status" value="3"/>
</dbReference>
<feature type="domain" description="CRM" evidence="13">
    <location>
        <begin position="650"/>
        <end position="750"/>
    </location>
</feature>
<name>A0AAN7FKW3_QUERU</name>
<dbReference type="InterPro" id="IPR035920">
    <property type="entry name" value="YhbY-like_sf"/>
</dbReference>
<dbReference type="GO" id="GO:1990904">
    <property type="term" value="C:ribonucleoprotein complex"/>
    <property type="evidence" value="ECO:0007669"/>
    <property type="project" value="UniProtKB-KW"/>
</dbReference>
<comment type="caution">
    <text evidence="14">The sequence shown here is derived from an EMBL/GenBank/DDBJ whole genome shotgun (WGS) entry which is preliminary data.</text>
</comment>
<comment type="subcellular location">
    <subcellularLocation>
        <location evidence="1">Plastid</location>
        <location evidence="1">Chloroplast</location>
    </subcellularLocation>
</comment>
<dbReference type="GO" id="GO:0006397">
    <property type="term" value="P:mRNA processing"/>
    <property type="evidence" value="ECO:0007669"/>
    <property type="project" value="UniProtKB-KW"/>
</dbReference>
<dbReference type="AlphaFoldDB" id="A0AAN7FKW3"/>
<keyword evidence="7" id="KW-0809">Transit peptide</keyword>
<keyword evidence="4" id="KW-0507">mRNA processing</keyword>
<gene>
    <name evidence="14" type="ORF">RGQ29_018328</name>
</gene>
<protein>
    <recommendedName>
        <fullName evidence="13">CRM domain-containing protein</fullName>
    </recommendedName>
</protein>
<dbReference type="SMART" id="SM01103">
    <property type="entry name" value="CRS1_YhbY"/>
    <property type="match status" value="3"/>
</dbReference>
<dbReference type="PROSITE" id="PS51295">
    <property type="entry name" value="CRM"/>
    <property type="match status" value="3"/>
</dbReference>
<evidence type="ECO:0000256" key="9">
    <source>
        <dbReference type="ARBA" id="ARBA00023274"/>
    </source>
</evidence>
<dbReference type="FunFam" id="3.30.110.60:FF:000002">
    <property type="entry name" value="CRS2-associated factor 1, chloroplastic"/>
    <property type="match status" value="2"/>
</dbReference>
<feature type="compositionally biased region" description="Polar residues" evidence="12">
    <location>
        <begin position="337"/>
        <end position="358"/>
    </location>
</feature>
<keyword evidence="6 10" id="KW-0694">RNA-binding</keyword>